<sequence length="57" mass="5910">MIKISLFILLLFISSCSGGGGSINSALNSSTNETSEIPGDAENKLNQINNLLADLGL</sequence>
<dbReference type="AlphaFoldDB" id="A0A381VIA4"/>
<protein>
    <recommendedName>
        <fullName evidence="2">Lipoprotein</fullName>
    </recommendedName>
</protein>
<reference evidence="1" key="1">
    <citation type="submission" date="2018-05" db="EMBL/GenBank/DDBJ databases">
        <authorList>
            <person name="Lanie J.A."/>
            <person name="Ng W.-L."/>
            <person name="Kazmierczak K.M."/>
            <person name="Andrzejewski T.M."/>
            <person name="Davidsen T.M."/>
            <person name="Wayne K.J."/>
            <person name="Tettelin H."/>
            <person name="Glass J.I."/>
            <person name="Rusch D."/>
            <person name="Podicherti R."/>
            <person name="Tsui H.-C.T."/>
            <person name="Winkler M.E."/>
        </authorList>
    </citation>
    <scope>NUCLEOTIDE SEQUENCE</scope>
</reference>
<dbReference type="PROSITE" id="PS51257">
    <property type="entry name" value="PROKAR_LIPOPROTEIN"/>
    <property type="match status" value="1"/>
</dbReference>
<accession>A0A381VIA4</accession>
<evidence type="ECO:0008006" key="2">
    <source>
        <dbReference type="Google" id="ProtNLM"/>
    </source>
</evidence>
<dbReference type="EMBL" id="UINC01008844">
    <property type="protein sequence ID" value="SVA39741.1"/>
    <property type="molecule type" value="Genomic_DNA"/>
</dbReference>
<gene>
    <name evidence="1" type="ORF">METZ01_LOCUS92595</name>
</gene>
<evidence type="ECO:0000313" key="1">
    <source>
        <dbReference type="EMBL" id="SVA39741.1"/>
    </source>
</evidence>
<proteinExistence type="predicted"/>
<name>A0A381VIA4_9ZZZZ</name>
<organism evidence="1">
    <name type="scientific">marine metagenome</name>
    <dbReference type="NCBI Taxonomy" id="408172"/>
    <lineage>
        <taxon>unclassified sequences</taxon>
        <taxon>metagenomes</taxon>
        <taxon>ecological metagenomes</taxon>
    </lineage>
</organism>